<dbReference type="STRING" id="51670.SAMN04488557_1574"/>
<dbReference type="InterPro" id="IPR029154">
    <property type="entry name" value="HIBADH-like_NADP-bd"/>
</dbReference>
<evidence type="ECO:0000313" key="7">
    <source>
        <dbReference type="Proteomes" id="UP000199423"/>
    </source>
</evidence>
<organism evidence="6 7">
    <name type="scientific">Hyphomicrobium facile</name>
    <dbReference type="NCBI Taxonomy" id="51670"/>
    <lineage>
        <taxon>Bacteria</taxon>
        <taxon>Pseudomonadati</taxon>
        <taxon>Pseudomonadota</taxon>
        <taxon>Alphaproteobacteria</taxon>
        <taxon>Hyphomicrobiales</taxon>
        <taxon>Hyphomicrobiaceae</taxon>
        <taxon>Hyphomicrobium</taxon>
    </lineage>
</organism>
<dbReference type="PROSITE" id="PS00895">
    <property type="entry name" value="3_HYDROXYISOBUT_DH"/>
    <property type="match status" value="1"/>
</dbReference>
<dbReference type="Gene3D" id="1.10.1040.10">
    <property type="entry name" value="N-(1-d-carboxylethyl)-l-norvaline Dehydrogenase, domain 2"/>
    <property type="match status" value="1"/>
</dbReference>
<dbReference type="PANTHER" id="PTHR43580">
    <property type="entry name" value="OXIDOREDUCTASE GLYR1-RELATED"/>
    <property type="match status" value="1"/>
</dbReference>
<proteinExistence type="predicted"/>
<dbReference type="Gene3D" id="3.40.50.720">
    <property type="entry name" value="NAD(P)-binding Rossmann-like Domain"/>
    <property type="match status" value="1"/>
</dbReference>
<dbReference type="InterPro" id="IPR008927">
    <property type="entry name" value="6-PGluconate_DH-like_C_sf"/>
</dbReference>
<dbReference type="Pfam" id="PF14833">
    <property type="entry name" value="NAD_binding_11"/>
    <property type="match status" value="1"/>
</dbReference>
<dbReference type="OrthoDB" id="9812907at2"/>
<gene>
    <name evidence="6" type="ORF">SAMN04488557_1574</name>
</gene>
<name>A0A1I7NCU1_9HYPH</name>
<dbReference type="GO" id="GO:0016491">
    <property type="term" value="F:oxidoreductase activity"/>
    <property type="evidence" value="ECO:0007669"/>
    <property type="project" value="UniProtKB-KW"/>
</dbReference>
<keyword evidence="2" id="KW-0520">NAD</keyword>
<dbReference type="SUPFAM" id="SSF48179">
    <property type="entry name" value="6-phosphogluconate dehydrogenase C-terminal domain-like"/>
    <property type="match status" value="1"/>
</dbReference>
<keyword evidence="7" id="KW-1185">Reference proteome</keyword>
<protein>
    <submittedName>
        <fullName evidence="6">3-hydroxyisobutyrate dehydrogenase</fullName>
    </submittedName>
</protein>
<dbReference type="SUPFAM" id="SSF51735">
    <property type="entry name" value="NAD(P)-binding Rossmann-fold domains"/>
    <property type="match status" value="1"/>
</dbReference>
<dbReference type="Pfam" id="PF03446">
    <property type="entry name" value="NAD_binding_2"/>
    <property type="match status" value="1"/>
</dbReference>
<dbReference type="PIRSF" id="PIRSF000103">
    <property type="entry name" value="HIBADH"/>
    <property type="match status" value="1"/>
</dbReference>
<evidence type="ECO:0000256" key="3">
    <source>
        <dbReference type="PIRSR" id="PIRSR000103-1"/>
    </source>
</evidence>
<dbReference type="InterPro" id="IPR036291">
    <property type="entry name" value="NAD(P)-bd_dom_sf"/>
</dbReference>
<dbReference type="Proteomes" id="UP000199423">
    <property type="component" value="Unassembled WGS sequence"/>
</dbReference>
<dbReference type="GO" id="GO:0016054">
    <property type="term" value="P:organic acid catabolic process"/>
    <property type="evidence" value="ECO:0007669"/>
    <property type="project" value="UniProtKB-ARBA"/>
</dbReference>
<dbReference type="EMBL" id="FPCH01000002">
    <property type="protein sequence ID" value="SFV32366.1"/>
    <property type="molecule type" value="Genomic_DNA"/>
</dbReference>
<accession>A0A1I7NCU1</accession>
<dbReference type="GO" id="GO:0051287">
    <property type="term" value="F:NAD binding"/>
    <property type="evidence" value="ECO:0007669"/>
    <property type="project" value="InterPro"/>
</dbReference>
<dbReference type="RefSeq" id="WP_092866819.1">
    <property type="nucleotide sequence ID" value="NZ_FPCH01000002.1"/>
</dbReference>
<dbReference type="PANTHER" id="PTHR43580:SF2">
    <property type="entry name" value="CYTOKINE-LIKE NUCLEAR FACTOR N-PAC"/>
    <property type="match status" value="1"/>
</dbReference>
<feature type="domain" description="6-phosphogluconate dehydrogenase NADP-binding" evidence="4">
    <location>
        <begin position="2"/>
        <end position="157"/>
    </location>
</feature>
<evidence type="ECO:0000256" key="1">
    <source>
        <dbReference type="ARBA" id="ARBA00023002"/>
    </source>
</evidence>
<evidence type="ECO:0000259" key="4">
    <source>
        <dbReference type="Pfam" id="PF03446"/>
    </source>
</evidence>
<evidence type="ECO:0000259" key="5">
    <source>
        <dbReference type="Pfam" id="PF14833"/>
    </source>
</evidence>
<reference evidence="7" key="1">
    <citation type="submission" date="2016-10" db="EMBL/GenBank/DDBJ databases">
        <authorList>
            <person name="Varghese N."/>
            <person name="Submissions S."/>
        </authorList>
    </citation>
    <scope>NUCLEOTIDE SEQUENCE [LARGE SCALE GENOMIC DNA]</scope>
    <source>
        <strain evidence="7">DSM 1565</strain>
    </source>
</reference>
<dbReference type="InterPro" id="IPR006115">
    <property type="entry name" value="6PGDH_NADP-bd"/>
</dbReference>
<evidence type="ECO:0000256" key="2">
    <source>
        <dbReference type="ARBA" id="ARBA00023027"/>
    </source>
</evidence>
<dbReference type="InterPro" id="IPR051265">
    <property type="entry name" value="HIBADH-related_NP60_sf"/>
</dbReference>
<keyword evidence="1" id="KW-0560">Oxidoreductase</keyword>
<sequence>MNVGFIGLGHMGSGMAANLLKAGHDVTVYNRTHAKSDALASKGAKVALTPGDASKGDAVFTMLANDRALEEVVYQDHGLLASLKPGAVHISSSTISVALSKKLADDHGRQDQRYVAAPVFGRPDAAAAAKIFVVAAGKSDTLNSVSPLLDAVGQRTFTISDQPEAANIVKLSGNFLIATVIESLGEAMALVGKAGVDKHQYLEVLTSTLFGAPIYKTYGTLLADAKFQPAGFAAPLGLKDIELALAAGQELRVPLPIASLLRDRFLTLLANGGDNLDWSAIGGLAAKDAGAA</sequence>
<evidence type="ECO:0000313" key="6">
    <source>
        <dbReference type="EMBL" id="SFV32366.1"/>
    </source>
</evidence>
<dbReference type="InterPro" id="IPR002204">
    <property type="entry name" value="3-OH-isobutyrate_DH-rel_CS"/>
</dbReference>
<dbReference type="GO" id="GO:0050661">
    <property type="term" value="F:NADP binding"/>
    <property type="evidence" value="ECO:0007669"/>
    <property type="project" value="InterPro"/>
</dbReference>
<feature type="active site" evidence="3">
    <location>
        <position position="170"/>
    </location>
</feature>
<dbReference type="AlphaFoldDB" id="A0A1I7NCU1"/>
<dbReference type="InterPro" id="IPR013328">
    <property type="entry name" value="6PGD_dom2"/>
</dbReference>
<feature type="domain" description="3-hydroxyisobutyrate dehydrogenase-like NAD-binding" evidence="5">
    <location>
        <begin position="165"/>
        <end position="281"/>
    </location>
</feature>
<dbReference type="InterPro" id="IPR015815">
    <property type="entry name" value="HIBADH-related"/>
</dbReference>